<organism evidence="1 2">
    <name type="scientific">Bacteroides uniformis</name>
    <dbReference type="NCBI Taxonomy" id="820"/>
    <lineage>
        <taxon>Bacteria</taxon>
        <taxon>Pseudomonadati</taxon>
        <taxon>Bacteroidota</taxon>
        <taxon>Bacteroidia</taxon>
        <taxon>Bacteroidales</taxon>
        <taxon>Bacteroidaceae</taxon>
        <taxon>Bacteroides</taxon>
    </lineage>
</organism>
<dbReference type="EMBL" id="JAQNSG010000024">
    <property type="protein sequence ID" value="MDC1882090.1"/>
    <property type="molecule type" value="Genomic_DNA"/>
</dbReference>
<dbReference type="CDD" id="cd13121">
    <property type="entry name" value="BF2867_like_C"/>
    <property type="match status" value="1"/>
</dbReference>
<dbReference type="Proteomes" id="UP001213309">
    <property type="component" value="Unassembled WGS sequence"/>
</dbReference>
<dbReference type="InterPro" id="IPR025049">
    <property type="entry name" value="Mfa-like_1"/>
</dbReference>
<sequence>MKKKNFISAGRLPGMLLGAALCTVMLLPAGCSNDNEKSMPDNDGRVALQVTGGIHVQTRAHDTEWDENDQIGIYMFAAGSTTALEGMENIPYKTEHGTAAFAPSGTAIYFPIDGSNVDFSAWYPYEDVAEKWTADLTDQSSQAALDLMTADAKSNTEPGGTTYNKLQPVVRLNFNHRLTKLVLNITNGNSVNIDELKGLKVEITRQWKNALYAPDIDGLGFEEASATIALLTKADGKFAEAILFPDDLTHKALTVGRQLVFTLTTGEKFHWDIPDTKSFNAGEKNIYTISINRTGLDVTASISDWNQGNGGGEPGSAE</sequence>
<evidence type="ECO:0000313" key="2">
    <source>
        <dbReference type="Proteomes" id="UP001213309"/>
    </source>
</evidence>
<gene>
    <name evidence="1" type="ORF">POZ24_19055</name>
</gene>
<accession>A0AAW6GSW8</accession>
<dbReference type="RefSeq" id="WP_196072273.1">
    <property type="nucleotide sequence ID" value="NZ_JADPCT010000080.1"/>
</dbReference>
<protein>
    <submittedName>
        <fullName evidence="1">Fimbrillin family protein</fullName>
    </submittedName>
</protein>
<comment type="caution">
    <text evidence="1">The sequence shown here is derived from an EMBL/GenBank/DDBJ whole genome shotgun (WGS) entry which is preliminary data.</text>
</comment>
<name>A0AAW6GSW8_BACUN</name>
<proteinExistence type="predicted"/>
<dbReference type="InterPro" id="IPR042278">
    <property type="entry name" value="Mfa-like_1_N"/>
</dbReference>
<dbReference type="AlphaFoldDB" id="A0AAW6GSW8"/>
<dbReference type="Gene3D" id="2.60.40.2630">
    <property type="match status" value="1"/>
</dbReference>
<reference evidence="1" key="1">
    <citation type="submission" date="2022-10" db="EMBL/GenBank/DDBJ databases">
        <title>Human gut microbiome strain richness.</title>
        <authorList>
            <person name="Chen-Liaw A."/>
        </authorList>
    </citation>
    <scope>NUCLEOTIDE SEQUENCE</scope>
    <source>
        <strain evidence="1">1001713st2_A4_1001713B170214_170313</strain>
    </source>
</reference>
<evidence type="ECO:0000313" key="1">
    <source>
        <dbReference type="EMBL" id="MDC1882090.1"/>
    </source>
</evidence>
<dbReference type="Pfam" id="PF13149">
    <property type="entry name" value="Mfa_like_1"/>
    <property type="match status" value="1"/>
</dbReference>
<dbReference type="CDD" id="cd13120">
    <property type="entry name" value="BF2867_like_N"/>
    <property type="match status" value="1"/>
</dbReference>
<dbReference type="Gene3D" id="2.60.40.2620">
    <property type="entry name" value="Fimbrillin-like"/>
    <property type="match status" value="1"/>
</dbReference>